<comment type="function">
    <text evidence="10">Protein O-mannosyltransferase that catalyzes the transfer of a single mannose residue from a polyprenol phospho-mannosyl lipidic donor to the hydroxyl group of selected serine and threonine residues in acceptor proteins.</text>
</comment>
<dbReference type="EMBL" id="CP003876">
    <property type="protein sequence ID" value="AFU02080.1"/>
    <property type="molecule type" value="Genomic_DNA"/>
</dbReference>
<evidence type="ECO:0000256" key="8">
    <source>
        <dbReference type="ARBA" id="ARBA00023136"/>
    </source>
</evidence>
<sequence>MLSRPLVAGMTAQRGVDEGPRDTARGWWVTIFLTLVAAVLRFAGLGTATEGGTPVFDEKYYALQAWELLNNGMGIEDNPGFPVIVHPPFGKMLIATGEALFGFTPLGWRFAAALAGTVLVLLVVRIVRRLARSTLIGAIAGILLIADGVTFVSSRIGMLDIFLTVLVTGAFGCLIVDRDEVRARLARAATTGTLWGPRLGVRWWRFGAGVLLGLACATKWSGLYFVVAFAILSLGFDATARRAYGVPHPFAGTMIRDALPATFALPFVALGVYLASYAGWFASESGVNRHAVGIQVGPDGFFSFVPDALRALWFNHSRVLDFHTHLTNSAGNHHAWESKPWTWPMGLRPMLYYYPENAHGCGQSECVRAIMLIGTPAVWWLAFPVLGWALWQSATRRDWRYLAVLTAYGAAWLPWFGALDRQMYFFYATVMAPFLVMLLALALGQILGRAAESRERRGTGLLAVCLYLGLVVANFIWLYPILTGLPITPASWQHHLWLPSWR</sequence>
<feature type="domain" description="Protein O-mannosyl-transferase C-terminal four TM" evidence="12">
    <location>
        <begin position="311"/>
        <end position="501"/>
    </location>
</feature>
<evidence type="ECO:0000259" key="12">
    <source>
        <dbReference type="Pfam" id="PF16192"/>
    </source>
</evidence>
<keyword evidence="10" id="KW-1003">Cell membrane</keyword>
<evidence type="ECO:0000259" key="11">
    <source>
        <dbReference type="Pfam" id="PF02366"/>
    </source>
</evidence>
<dbReference type="Pfam" id="PF02366">
    <property type="entry name" value="PMT"/>
    <property type="match status" value="1"/>
</dbReference>
<reference evidence="13 14" key="1">
    <citation type="journal article" date="2012" name="J. Bacteriol.">
        <title>Complete genome sequence of Nocardia brasiliensis HUJEG-1.</title>
        <authorList>
            <person name="Vera-Cabrera L."/>
            <person name="Ortiz-Lopez R."/>
            <person name="Elizondo-Gonzalez R."/>
            <person name="Perez-Maya A.A."/>
            <person name="Ocampo-Candiani J."/>
        </authorList>
    </citation>
    <scope>NUCLEOTIDE SEQUENCE [LARGE SCALE GENOMIC DNA]</scope>
    <source>
        <strain evidence="14">ATCC 700358</strain>
    </source>
</reference>
<keyword evidence="5 10" id="KW-0808">Transferase</keyword>
<evidence type="ECO:0000313" key="13">
    <source>
        <dbReference type="EMBL" id="AFU02080.1"/>
    </source>
</evidence>
<dbReference type="GO" id="GO:0012505">
    <property type="term" value="C:endomembrane system"/>
    <property type="evidence" value="ECO:0007669"/>
    <property type="project" value="UniProtKB-SubCell"/>
</dbReference>
<feature type="domain" description="ArnT-like N-terminal" evidence="11">
    <location>
        <begin position="107"/>
        <end position="232"/>
    </location>
</feature>
<dbReference type="STRING" id="1133849.O3I_020605"/>
<keyword evidence="4 10" id="KW-0328">Glycosyltransferase</keyword>
<evidence type="ECO:0000256" key="3">
    <source>
        <dbReference type="ARBA" id="ARBA00007222"/>
    </source>
</evidence>
<evidence type="ECO:0000256" key="5">
    <source>
        <dbReference type="ARBA" id="ARBA00022679"/>
    </source>
</evidence>
<feature type="transmembrane region" description="Helical" evidence="10">
    <location>
        <begin position="26"/>
        <end position="44"/>
    </location>
</feature>
<feature type="transmembrane region" description="Helical" evidence="10">
    <location>
        <begin position="460"/>
        <end position="482"/>
    </location>
</feature>
<comment type="subcellular location">
    <subcellularLocation>
        <location evidence="10">Cell membrane</location>
    </subcellularLocation>
    <subcellularLocation>
        <location evidence="1">Endomembrane system</location>
        <topology evidence="1">Multi-pass membrane protein</topology>
    </subcellularLocation>
</comment>
<organism evidence="13 14">
    <name type="scientific">Nocardia brasiliensis (strain ATCC 700358 / HUJEG-1)</name>
    <dbReference type="NCBI Taxonomy" id="1133849"/>
    <lineage>
        <taxon>Bacteria</taxon>
        <taxon>Bacillati</taxon>
        <taxon>Actinomycetota</taxon>
        <taxon>Actinomycetes</taxon>
        <taxon>Mycobacteriales</taxon>
        <taxon>Nocardiaceae</taxon>
        <taxon>Nocardia</taxon>
    </lineage>
</organism>
<proteinExistence type="inferred from homology"/>
<feature type="transmembrane region" description="Helical" evidence="10">
    <location>
        <begin position="106"/>
        <end position="127"/>
    </location>
</feature>
<evidence type="ECO:0000256" key="7">
    <source>
        <dbReference type="ARBA" id="ARBA00022989"/>
    </source>
</evidence>
<dbReference type="PANTHER" id="PTHR10050">
    <property type="entry name" value="DOLICHYL-PHOSPHATE-MANNOSE--PROTEIN MANNOSYLTRANSFERASE"/>
    <property type="match status" value="1"/>
</dbReference>
<dbReference type="InterPro" id="IPR032421">
    <property type="entry name" value="PMT_4TMC"/>
</dbReference>
<evidence type="ECO:0000313" key="14">
    <source>
        <dbReference type="Proteomes" id="UP000006304"/>
    </source>
</evidence>
<dbReference type="UniPathway" id="UPA00378"/>
<feature type="transmembrane region" description="Helical" evidence="10">
    <location>
        <begin position="424"/>
        <end position="448"/>
    </location>
</feature>
<dbReference type="GO" id="GO:0004169">
    <property type="term" value="F:dolichyl-phosphate-mannose-protein mannosyltransferase activity"/>
    <property type="evidence" value="ECO:0007669"/>
    <property type="project" value="UniProtKB-UniRule"/>
</dbReference>
<gene>
    <name evidence="13" type="ORF">O3I_020605</name>
</gene>
<keyword evidence="14" id="KW-1185">Reference proteome</keyword>
<evidence type="ECO:0000256" key="6">
    <source>
        <dbReference type="ARBA" id="ARBA00022692"/>
    </source>
</evidence>
<dbReference type="InterPro" id="IPR027005">
    <property type="entry name" value="PMT-like"/>
</dbReference>
<dbReference type="PANTHER" id="PTHR10050:SF46">
    <property type="entry name" value="PROTEIN O-MANNOSYL-TRANSFERASE 2"/>
    <property type="match status" value="1"/>
</dbReference>
<feature type="transmembrane region" description="Helical" evidence="10">
    <location>
        <begin position="369"/>
        <end position="389"/>
    </location>
</feature>
<dbReference type="eggNOG" id="COG4346">
    <property type="taxonomic scope" value="Bacteria"/>
</dbReference>
<feature type="transmembrane region" description="Helical" evidence="10">
    <location>
        <begin position="134"/>
        <end position="152"/>
    </location>
</feature>
<dbReference type="EC" id="2.4.1.-" evidence="10"/>
<dbReference type="Proteomes" id="UP000006304">
    <property type="component" value="Chromosome"/>
</dbReference>
<dbReference type="Pfam" id="PF16192">
    <property type="entry name" value="PMT_4TMC"/>
    <property type="match status" value="1"/>
</dbReference>
<keyword evidence="6 10" id="KW-0812">Transmembrane</keyword>
<dbReference type="InterPro" id="IPR003342">
    <property type="entry name" value="ArnT-like_N"/>
</dbReference>
<evidence type="ECO:0000256" key="2">
    <source>
        <dbReference type="ARBA" id="ARBA00004922"/>
    </source>
</evidence>
<dbReference type="AlphaFoldDB" id="K0EYW2"/>
<evidence type="ECO:0000256" key="1">
    <source>
        <dbReference type="ARBA" id="ARBA00004127"/>
    </source>
</evidence>
<feature type="transmembrane region" description="Helical" evidence="10">
    <location>
        <begin position="261"/>
        <end position="282"/>
    </location>
</feature>
<name>K0EYW2_NOCB7</name>
<evidence type="ECO:0000256" key="4">
    <source>
        <dbReference type="ARBA" id="ARBA00022676"/>
    </source>
</evidence>
<evidence type="ECO:0000256" key="9">
    <source>
        <dbReference type="ARBA" id="ARBA00093617"/>
    </source>
</evidence>
<comment type="similarity">
    <text evidence="3 10">Belongs to the glycosyltransferase 39 family.</text>
</comment>
<dbReference type="KEGG" id="nbr:O3I_020605"/>
<keyword evidence="8 10" id="KW-0472">Membrane</keyword>
<feature type="transmembrane region" description="Helical" evidence="10">
    <location>
        <begin position="158"/>
        <end position="178"/>
    </location>
</feature>
<protein>
    <recommendedName>
        <fullName evidence="9 10">Polyprenol-phosphate-mannose--protein mannosyltransferase</fullName>
        <ecNumber evidence="10">2.4.1.-</ecNumber>
    </recommendedName>
</protein>
<dbReference type="HOGENOM" id="CLU_021079_1_0_11"/>
<dbReference type="GO" id="GO:0005886">
    <property type="term" value="C:plasma membrane"/>
    <property type="evidence" value="ECO:0007669"/>
    <property type="project" value="UniProtKB-SubCell"/>
</dbReference>
<accession>K0EYW2</accession>
<keyword evidence="7 10" id="KW-1133">Transmembrane helix</keyword>
<comment type="pathway">
    <text evidence="2 10">Protein modification; protein glycosylation.</text>
</comment>
<evidence type="ECO:0000256" key="10">
    <source>
        <dbReference type="RuleBase" id="RU367007"/>
    </source>
</evidence>